<proteinExistence type="predicted"/>
<evidence type="ECO:0000256" key="1">
    <source>
        <dbReference type="SAM" id="Coils"/>
    </source>
</evidence>
<dbReference type="Proteomes" id="UP000218615">
    <property type="component" value="Unassembled WGS sequence"/>
</dbReference>
<dbReference type="OrthoDB" id="376411at2157"/>
<organism evidence="2 3">
    <name type="scientific">Candidatus Methanoperedens nitratireducens</name>
    <dbReference type="NCBI Taxonomy" id="1392998"/>
    <lineage>
        <taxon>Archaea</taxon>
        <taxon>Methanobacteriati</taxon>
        <taxon>Methanobacteriota</taxon>
        <taxon>Stenosarchaea group</taxon>
        <taxon>Methanomicrobia</taxon>
        <taxon>Methanosarcinales</taxon>
        <taxon>ANME-2 cluster</taxon>
        <taxon>Candidatus Methanoperedentaceae</taxon>
        <taxon>Candidatus Methanoperedens</taxon>
    </lineage>
</organism>
<feature type="coiled-coil region" evidence="1">
    <location>
        <begin position="504"/>
        <end position="568"/>
    </location>
</feature>
<accession>A0A284VQW6</accession>
<protein>
    <submittedName>
        <fullName evidence="2">Uncharacterized protein</fullName>
    </submittedName>
</protein>
<feature type="coiled-coil region" evidence="1">
    <location>
        <begin position="622"/>
        <end position="649"/>
    </location>
</feature>
<keyword evidence="1" id="KW-0175">Coiled coil</keyword>
<dbReference type="EMBL" id="FZMP01000193">
    <property type="protein sequence ID" value="SNQ61681.1"/>
    <property type="molecule type" value="Genomic_DNA"/>
</dbReference>
<evidence type="ECO:0000313" key="3">
    <source>
        <dbReference type="Proteomes" id="UP000218615"/>
    </source>
</evidence>
<keyword evidence="3" id="KW-1185">Reference proteome</keyword>
<sequence length="657" mass="73198">MNRFRTIVILAMVLTAITTVAYANTDVSGGSATDAINNYSKGKITRDAVKTEISNKYTAGTLTKADLKIAITAAYNHNVLKRDDMRWLLGQMYKEGKITRGDLRWIIIEAYKKGALTRDDVRFVIAEAYKNGQLTRADVKFMVTEAYKAGDLKRDDVAWLITHAYKNGELTREDMRWLVTQAYKAGELNRDDVRVIVIVAYKHGELKREDVKWMLMQAYKNNELTREDIRILITAAYNHGELTRADVKWLIMEAYKAGELSKDDVKWILTEAYRYGELRRTDIVWVLNEAYKAKELSSSDISEQDVTGVTVKTEPADVPSVETIKEPNAETASEAVTAKTFDDSNTAAPADSVITTKQGMVLYRYALLPIEKHRVGMEALIGYVQAQGEDASMLVTLKDDFISLSDQLKAAADANDYKEGMSIVSRMKETVTSFRTEVKQLVAGNETAAKDTLNAALEQNSDYFDSLVTEAREARKDRNLELFDLANARAQGRLDKAKEKGIDVSALQAKLDEIKELRSRLVDAMNAGIASCKGEGLGKCSTPESAEYKTLREEIKNKYKELAELAKSTGQSQRAALAITKARQITANGEKMLGSAEQRGIDVSAEKATLSEIKALVDSADAKYKNNDLAGAKEDLKKAQEKFNALKNDVISRRKAK</sequence>
<dbReference type="AlphaFoldDB" id="A0A284VQW6"/>
<reference evidence="3" key="1">
    <citation type="submission" date="2017-06" db="EMBL/GenBank/DDBJ databases">
        <authorList>
            <person name="Cremers G."/>
        </authorList>
    </citation>
    <scope>NUCLEOTIDE SEQUENCE [LARGE SCALE GENOMIC DNA]</scope>
</reference>
<evidence type="ECO:0000313" key="2">
    <source>
        <dbReference type="EMBL" id="SNQ61681.1"/>
    </source>
</evidence>
<gene>
    <name evidence="2" type="ORF">MNV_470012</name>
</gene>
<dbReference type="RefSeq" id="WP_143311776.1">
    <property type="nucleotide sequence ID" value="NZ_FZMP01000193.1"/>
</dbReference>
<name>A0A284VQW6_9EURY</name>